<sequence length="72" mass="7128">MKAVIRFASTFSVSLLAVAALSTAAVAESGDAWSNSWDGNYASCVEVPGGGTGPKCPGSEGGPMPIDPVAGR</sequence>
<evidence type="ECO:0000256" key="2">
    <source>
        <dbReference type="SAM" id="SignalP"/>
    </source>
</evidence>
<dbReference type="STRING" id="58117.SAMN05421833_11260"/>
<evidence type="ECO:0000256" key="1">
    <source>
        <dbReference type="SAM" id="MobiDB-lite"/>
    </source>
</evidence>
<evidence type="ECO:0000313" key="3">
    <source>
        <dbReference type="EMBL" id="SIR64336.1"/>
    </source>
</evidence>
<protein>
    <submittedName>
        <fullName evidence="3">Uncharacterized protein</fullName>
    </submittedName>
</protein>
<feature type="signal peptide" evidence="2">
    <location>
        <begin position="1"/>
        <end position="27"/>
    </location>
</feature>
<feature type="chain" id="PRO_5039640471" evidence="2">
    <location>
        <begin position="28"/>
        <end position="72"/>
    </location>
</feature>
<dbReference type="EMBL" id="FTNI01000012">
    <property type="protein sequence ID" value="SIR64336.1"/>
    <property type="molecule type" value="Genomic_DNA"/>
</dbReference>
<accession>A0A1N7CL39</accession>
<keyword evidence="2" id="KW-0732">Signal</keyword>
<organism evidence="3 4">
    <name type="scientific">Microbispora rosea</name>
    <dbReference type="NCBI Taxonomy" id="58117"/>
    <lineage>
        <taxon>Bacteria</taxon>
        <taxon>Bacillati</taxon>
        <taxon>Actinomycetota</taxon>
        <taxon>Actinomycetes</taxon>
        <taxon>Streptosporangiales</taxon>
        <taxon>Streptosporangiaceae</taxon>
        <taxon>Microbispora</taxon>
    </lineage>
</organism>
<evidence type="ECO:0000313" key="4">
    <source>
        <dbReference type="Proteomes" id="UP000186096"/>
    </source>
</evidence>
<dbReference type="Proteomes" id="UP000186096">
    <property type="component" value="Unassembled WGS sequence"/>
</dbReference>
<proteinExistence type="predicted"/>
<reference evidence="4" key="1">
    <citation type="submission" date="2017-01" db="EMBL/GenBank/DDBJ databases">
        <authorList>
            <person name="Varghese N."/>
            <person name="Submissions S."/>
        </authorList>
    </citation>
    <scope>NUCLEOTIDE SEQUENCE [LARGE SCALE GENOMIC DNA]</scope>
    <source>
        <strain evidence="4">ATCC 12950</strain>
    </source>
</reference>
<feature type="region of interest" description="Disordered" evidence="1">
    <location>
        <begin position="52"/>
        <end position="72"/>
    </location>
</feature>
<dbReference type="AlphaFoldDB" id="A0A1N7CL39"/>
<keyword evidence="4" id="KW-1185">Reference proteome</keyword>
<gene>
    <name evidence="3" type="ORF">SAMN05421833_11260</name>
</gene>
<dbReference type="RefSeq" id="WP_076436112.1">
    <property type="nucleotide sequence ID" value="NZ_FTNI01000012.1"/>
</dbReference>
<name>A0A1N7CL39_9ACTN</name>